<evidence type="ECO:0000259" key="3">
    <source>
        <dbReference type="Pfam" id="PF06441"/>
    </source>
</evidence>
<proteinExistence type="inferred from homology"/>
<evidence type="ECO:0000256" key="1">
    <source>
        <dbReference type="ARBA" id="ARBA00010088"/>
    </source>
</evidence>
<name>A0ABR4J4T9_9EURO</name>
<dbReference type="Proteomes" id="UP001610335">
    <property type="component" value="Unassembled WGS sequence"/>
</dbReference>
<dbReference type="InterPro" id="IPR016292">
    <property type="entry name" value="Epoxide_hydrolase"/>
</dbReference>
<dbReference type="EMBL" id="JBFXLS010000001">
    <property type="protein sequence ID" value="KAL2835060.1"/>
    <property type="molecule type" value="Genomic_DNA"/>
</dbReference>
<dbReference type="PANTHER" id="PTHR21661:SF39">
    <property type="entry name" value="HYDROLASE, PUTATIVE (AFU_ORTHOLOGUE AFUA_3G08960)-RELATED"/>
    <property type="match status" value="1"/>
</dbReference>
<gene>
    <name evidence="4" type="ORF">BDW59DRAFT_137037</name>
</gene>
<dbReference type="InterPro" id="IPR000639">
    <property type="entry name" value="Epox_hydrolase-like"/>
</dbReference>
<dbReference type="Gene3D" id="3.40.50.1820">
    <property type="entry name" value="alpha/beta hydrolase"/>
    <property type="match status" value="1"/>
</dbReference>
<accession>A0ABR4J4T9</accession>
<feature type="domain" description="Epoxide hydrolase N-terminal" evidence="3">
    <location>
        <begin position="17"/>
        <end position="124"/>
    </location>
</feature>
<dbReference type="SUPFAM" id="SSF53474">
    <property type="entry name" value="alpha/beta-Hydrolases"/>
    <property type="match status" value="1"/>
</dbReference>
<dbReference type="InterPro" id="IPR010497">
    <property type="entry name" value="Epoxide_hydro_N"/>
</dbReference>
<dbReference type="GO" id="GO:0016787">
    <property type="term" value="F:hydrolase activity"/>
    <property type="evidence" value="ECO:0007669"/>
    <property type="project" value="UniProtKB-KW"/>
</dbReference>
<evidence type="ECO:0000313" key="4">
    <source>
        <dbReference type="EMBL" id="KAL2835060.1"/>
    </source>
</evidence>
<organism evidence="4 5">
    <name type="scientific">Aspergillus cavernicola</name>
    <dbReference type="NCBI Taxonomy" id="176166"/>
    <lineage>
        <taxon>Eukaryota</taxon>
        <taxon>Fungi</taxon>
        <taxon>Dikarya</taxon>
        <taxon>Ascomycota</taxon>
        <taxon>Pezizomycotina</taxon>
        <taxon>Eurotiomycetes</taxon>
        <taxon>Eurotiomycetidae</taxon>
        <taxon>Eurotiales</taxon>
        <taxon>Aspergillaceae</taxon>
        <taxon>Aspergillus</taxon>
        <taxon>Aspergillus subgen. Nidulantes</taxon>
    </lineage>
</organism>
<keyword evidence="5" id="KW-1185">Reference proteome</keyword>
<sequence length="402" mass="45116">MSASFSKLPSTARITPSPFSIAIPDEQLSEFKSLVKLSKIAPQTYENVQADARYGVTHDWMAARKEEWLNNFDWRACEARANSFPQYTTEIEGLTIHFAALFSEKKDAIPLVLLHGWPGSYLEFLPMLQLFRDEFTPNTLPYHLIVPSLPGYVFSSGPPLDRNFTNFDTARIIDQLMTGLGFEGGYVAQGGDIGSRVSRILGVKYDSCKAVHLNFCPLHARPEGVSDDNLNAVEERGLKRLERFLYSGKAYAEEHGTRPATIGHALASSPLALLAWLGEKYLEWPDAPLSSQTILELVTLYWFTESFPRAIYPYRATNPVSPGAGSRSHLTTDEYIHKPFGFSYFPQELMPVPKSWVEKTGNLVYFNQHTEGGHFAALEQPKELKDDLKAFISQVWPGIASK</sequence>
<keyword evidence="2 4" id="KW-0378">Hydrolase</keyword>
<dbReference type="PRINTS" id="PR00412">
    <property type="entry name" value="EPOXHYDRLASE"/>
</dbReference>
<reference evidence="4 5" key="1">
    <citation type="submission" date="2024-07" db="EMBL/GenBank/DDBJ databases">
        <title>Section-level genome sequencing and comparative genomics of Aspergillus sections Usti and Cavernicolus.</title>
        <authorList>
            <consortium name="Lawrence Berkeley National Laboratory"/>
            <person name="Nybo J.L."/>
            <person name="Vesth T.C."/>
            <person name="Theobald S."/>
            <person name="Frisvad J.C."/>
            <person name="Larsen T.O."/>
            <person name="Kjaerboelling I."/>
            <person name="Rothschild-Mancinelli K."/>
            <person name="Lyhne E.K."/>
            <person name="Kogle M.E."/>
            <person name="Barry K."/>
            <person name="Clum A."/>
            <person name="Na H."/>
            <person name="Ledsgaard L."/>
            <person name="Lin J."/>
            <person name="Lipzen A."/>
            <person name="Kuo A."/>
            <person name="Riley R."/>
            <person name="Mondo S."/>
            <person name="LaButti K."/>
            <person name="Haridas S."/>
            <person name="Pangalinan J."/>
            <person name="Salamov A.A."/>
            <person name="Simmons B.A."/>
            <person name="Magnuson J.K."/>
            <person name="Chen J."/>
            <person name="Drula E."/>
            <person name="Henrissat B."/>
            <person name="Wiebenga A."/>
            <person name="Lubbers R.J."/>
            <person name="Gomes A.C."/>
            <person name="Makela M.R."/>
            <person name="Stajich J."/>
            <person name="Grigoriev I.V."/>
            <person name="Mortensen U.H."/>
            <person name="De vries R.P."/>
            <person name="Baker S.E."/>
            <person name="Andersen M.R."/>
        </authorList>
    </citation>
    <scope>NUCLEOTIDE SEQUENCE [LARGE SCALE GENOMIC DNA]</scope>
    <source>
        <strain evidence="4 5">CBS 600.67</strain>
    </source>
</reference>
<comment type="similarity">
    <text evidence="1">Belongs to the peptidase S33 family.</text>
</comment>
<dbReference type="PIRSF" id="PIRSF001112">
    <property type="entry name" value="Epoxide_hydrolase"/>
    <property type="match status" value="1"/>
</dbReference>
<evidence type="ECO:0000256" key="2">
    <source>
        <dbReference type="ARBA" id="ARBA00022801"/>
    </source>
</evidence>
<dbReference type="InterPro" id="IPR029058">
    <property type="entry name" value="AB_hydrolase_fold"/>
</dbReference>
<protein>
    <submittedName>
        <fullName evidence="4">Alpha/Beta hydrolase protein</fullName>
    </submittedName>
</protein>
<dbReference type="Pfam" id="PF06441">
    <property type="entry name" value="EHN"/>
    <property type="match status" value="1"/>
</dbReference>
<comment type="caution">
    <text evidence="4">The sequence shown here is derived from an EMBL/GenBank/DDBJ whole genome shotgun (WGS) entry which is preliminary data.</text>
</comment>
<dbReference type="PANTHER" id="PTHR21661">
    <property type="entry name" value="EPOXIDE HYDROLASE 1-RELATED"/>
    <property type="match status" value="1"/>
</dbReference>
<evidence type="ECO:0000313" key="5">
    <source>
        <dbReference type="Proteomes" id="UP001610335"/>
    </source>
</evidence>